<evidence type="ECO:0000313" key="3">
    <source>
        <dbReference type="Proteomes" id="UP001519460"/>
    </source>
</evidence>
<gene>
    <name evidence="2" type="ORF">BaRGS_00004469</name>
</gene>
<proteinExistence type="predicted"/>
<keyword evidence="3" id="KW-1185">Reference proteome</keyword>
<evidence type="ECO:0000256" key="1">
    <source>
        <dbReference type="SAM" id="MobiDB-lite"/>
    </source>
</evidence>
<dbReference type="AlphaFoldDB" id="A0ABD0LYB5"/>
<feature type="region of interest" description="Disordered" evidence="1">
    <location>
        <begin position="53"/>
        <end position="73"/>
    </location>
</feature>
<comment type="caution">
    <text evidence="2">The sequence shown here is derived from an EMBL/GenBank/DDBJ whole genome shotgun (WGS) entry which is preliminary data.</text>
</comment>
<reference evidence="2 3" key="1">
    <citation type="journal article" date="2023" name="Sci. Data">
        <title>Genome assembly of the Korean intertidal mud-creeper Batillaria attramentaria.</title>
        <authorList>
            <person name="Patra A.K."/>
            <person name="Ho P.T."/>
            <person name="Jun S."/>
            <person name="Lee S.J."/>
            <person name="Kim Y."/>
            <person name="Won Y.J."/>
        </authorList>
    </citation>
    <scope>NUCLEOTIDE SEQUENCE [LARGE SCALE GENOMIC DNA]</scope>
    <source>
        <strain evidence="2">Wonlab-2016</strain>
    </source>
</reference>
<accession>A0ABD0LYB5</accession>
<name>A0ABD0LYB5_9CAEN</name>
<sequence>MHQSVFRYASVKFEFANQYSCSTCFTCSYQRQRSWKSVEALYSITRMSLKGKQLNQTSHDHPQQLDSSQRVVGSSCPPGFPPFVVVDHCLVSGGKGGNTYGRCGREITRRGKHRGATGTGEIS</sequence>
<protein>
    <submittedName>
        <fullName evidence="2">Uncharacterized protein</fullName>
    </submittedName>
</protein>
<dbReference type="Proteomes" id="UP001519460">
    <property type="component" value="Unassembled WGS sequence"/>
</dbReference>
<dbReference type="EMBL" id="JACVVK020000016">
    <property type="protein sequence ID" value="KAK7504165.1"/>
    <property type="molecule type" value="Genomic_DNA"/>
</dbReference>
<evidence type="ECO:0000313" key="2">
    <source>
        <dbReference type="EMBL" id="KAK7504165.1"/>
    </source>
</evidence>
<organism evidence="2 3">
    <name type="scientific">Batillaria attramentaria</name>
    <dbReference type="NCBI Taxonomy" id="370345"/>
    <lineage>
        <taxon>Eukaryota</taxon>
        <taxon>Metazoa</taxon>
        <taxon>Spiralia</taxon>
        <taxon>Lophotrochozoa</taxon>
        <taxon>Mollusca</taxon>
        <taxon>Gastropoda</taxon>
        <taxon>Caenogastropoda</taxon>
        <taxon>Sorbeoconcha</taxon>
        <taxon>Cerithioidea</taxon>
        <taxon>Batillariidae</taxon>
        <taxon>Batillaria</taxon>
    </lineage>
</organism>